<organism evidence="2 3">
    <name type="scientific">Acetonema longum DSM 6540</name>
    <dbReference type="NCBI Taxonomy" id="1009370"/>
    <lineage>
        <taxon>Bacteria</taxon>
        <taxon>Bacillati</taxon>
        <taxon>Bacillota</taxon>
        <taxon>Negativicutes</taxon>
        <taxon>Acetonemataceae</taxon>
        <taxon>Acetonema</taxon>
    </lineage>
</organism>
<dbReference type="Proteomes" id="UP000003240">
    <property type="component" value="Unassembled WGS sequence"/>
</dbReference>
<evidence type="ECO:0000256" key="1">
    <source>
        <dbReference type="SAM" id="Phobius"/>
    </source>
</evidence>
<sequence>MALDINAVLLSGGMTLLLCAAVFSTLLGLPGNLLVLLLAAGYGFYEGFQIFDPGFLGLLLGIYLAGEGAEFLAAAVGAKKAKASRAAVVAAYIGGFAGALLGTMLLPVIGTILGSAAGGFAASYSVEYSRTDKSQAMRVAVHVVVAQGLGLLAKMAAGVSMAALVLLRWPLWH</sequence>
<dbReference type="RefSeq" id="WP_004092469.1">
    <property type="nucleotide sequence ID" value="NZ_AFGF01000017.1"/>
</dbReference>
<proteinExistence type="predicted"/>
<dbReference type="EMBL" id="AFGF01000017">
    <property type="protein sequence ID" value="EGO65435.1"/>
    <property type="molecule type" value="Genomic_DNA"/>
</dbReference>
<dbReference type="STRING" id="1009370.ALO_02436"/>
<protein>
    <recommendedName>
        <fullName evidence="4">DUF456 domain-containing protein</fullName>
    </recommendedName>
</protein>
<keyword evidence="3" id="KW-1185">Reference proteome</keyword>
<keyword evidence="1" id="KW-0472">Membrane</keyword>
<dbReference type="Pfam" id="PF04306">
    <property type="entry name" value="DUF456"/>
    <property type="match status" value="1"/>
</dbReference>
<name>F7NEM4_9FIRM</name>
<dbReference type="InterPro" id="IPR007403">
    <property type="entry name" value="DUF456"/>
</dbReference>
<dbReference type="AlphaFoldDB" id="F7NEM4"/>
<keyword evidence="1" id="KW-0812">Transmembrane</keyword>
<feature type="transmembrane region" description="Helical" evidence="1">
    <location>
        <begin position="140"/>
        <end position="167"/>
    </location>
</feature>
<gene>
    <name evidence="2" type="ORF">ALO_02436</name>
</gene>
<accession>F7NEM4</accession>
<evidence type="ECO:0000313" key="2">
    <source>
        <dbReference type="EMBL" id="EGO65435.1"/>
    </source>
</evidence>
<evidence type="ECO:0000313" key="3">
    <source>
        <dbReference type="Proteomes" id="UP000003240"/>
    </source>
</evidence>
<evidence type="ECO:0008006" key="4">
    <source>
        <dbReference type="Google" id="ProtNLM"/>
    </source>
</evidence>
<feature type="transmembrane region" description="Helical" evidence="1">
    <location>
        <begin position="55"/>
        <end position="77"/>
    </location>
</feature>
<dbReference type="eggNOG" id="ENOG502ZKBH">
    <property type="taxonomic scope" value="Bacteria"/>
</dbReference>
<keyword evidence="1" id="KW-1133">Transmembrane helix</keyword>
<reference evidence="2 3" key="1">
    <citation type="journal article" date="2011" name="EMBO J.">
        <title>Structural diversity of bacterial flagellar motors.</title>
        <authorList>
            <person name="Chen S."/>
            <person name="Beeby M."/>
            <person name="Murphy G.E."/>
            <person name="Leadbetter J.R."/>
            <person name="Hendrixson D.R."/>
            <person name="Briegel A."/>
            <person name="Li Z."/>
            <person name="Shi J."/>
            <person name="Tocheva E.I."/>
            <person name="Muller A."/>
            <person name="Dobro M.J."/>
            <person name="Jensen G.J."/>
        </authorList>
    </citation>
    <scope>NUCLEOTIDE SEQUENCE [LARGE SCALE GENOMIC DNA]</scope>
    <source>
        <strain evidence="2 3">DSM 6540</strain>
    </source>
</reference>
<comment type="caution">
    <text evidence="2">The sequence shown here is derived from an EMBL/GenBank/DDBJ whole genome shotgun (WGS) entry which is preliminary data.</text>
</comment>
<feature type="transmembrane region" description="Helical" evidence="1">
    <location>
        <begin position="89"/>
        <end position="120"/>
    </location>
</feature>